<accession>A0A8S5MAR6</accession>
<protein>
    <submittedName>
        <fullName evidence="1">Uncharacterized protein</fullName>
    </submittedName>
</protein>
<reference evidence="1" key="1">
    <citation type="journal article" date="2021" name="Proc. Natl. Acad. Sci. U.S.A.">
        <title>A Catalog of Tens of Thousands of Viruses from Human Metagenomes Reveals Hidden Associations with Chronic Diseases.</title>
        <authorList>
            <person name="Tisza M.J."/>
            <person name="Buck C.B."/>
        </authorList>
    </citation>
    <scope>NUCLEOTIDE SEQUENCE</scope>
    <source>
        <strain evidence="1">CtxOS2</strain>
    </source>
</reference>
<proteinExistence type="predicted"/>
<dbReference type="EMBL" id="BK014864">
    <property type="protein sequence ID" value="DAD79405.1"/>
    <property type="molecule type" value="Genomic_DNA"/>
</dbReference>
<organism evidence="1">
    <name type="scientific">Podoviridae sp. ctxOS2</name>
    <dbReference type="NCBI Taxonomy" id="2826590"/>
    <lineage>
        <taxon>Viruses</taxon>
        <taxon>Duplodnaviria</taxon>
        <taxon>Heunggongvirae</taxon>
        <taxon>Uroviricota</taxon>
        <taxon>Caudoviricetes</taxon>
    </lineage>
</organism>
<name>A0A8S5MAR6_9CAUD</name>
<sequence>MLVKNENEWCWCFGGYVGWPQKSIEDAVNDFASTYPDREVPSVRVANPYYYVPKVDAERVINDVVDYDLDDEIAEWSEDYLLDVKQEHIDELQEELTAVFRKWEERHGYNNTSFVVFETINPFENKENENE</sequence>
<evidence type="ECO:0000313" key="1">
    <source>
        <dbReference type="EMBL" id="DAD79405.1"/>
    </source>
</evidence>